<dbReference type="EMBL" id="JAWJZB010000010">
    <property type="protein sequence ID" value="MDV5088984.1"/>
    <property type="molecule type" value="Genomic_DNA"/>
</dbReference>
<evidence type="ECO:0000313" key="1">
    <source>
        <dbReference type="EMBL" id="MDV5088984.1"/>
    </source>
</evidence>
<accession>A0ABU3ZAQ1</accession>
<dbReference type="NCBIfam" id="NF033727">
    <property type="entry name" value="chaperon_ArsD"/>
    <property type="match status" value="1"/>
</dbReference>
<gene>
    <name evidence="1" type="primary">arsD</name>
    <name evidence="1" type="ORF">RVY80_09115</name>
</gene>
<dbReference type="InterPro" id="IPR010712">
    <property type="entry name" value="Arsenical-R_ArsD"/>
</dbReference>
<dbReference type="RefSeq" id="WP_317330349.1">
    <property type="nucleotide sequence ID" value="NZ_JAWJZA010000013.1"/>
</dbReference>
<dbReference type="Proteomes" id="UP001272515">
    <property type="component" value="Unassembled WGS sequence"/>
</dbReference>
<dbReference type="Pfam" id="PF06953">
    <property type="entry name" value="ArsD"/>
    <property type="match status" value="1"/>
</dbReference>
<name>A0ABU3ZAQ1_9FIRM</name>
<organism evidence="1 2">
    <name type="scientific">Veillonella absiana</name>
    <dbReference type="NCBI Taxonomy" id="3079305"/>
    <lineage>
        <taxon>Bacteria</taxon>
        <taxon>Bacillati</taxon>
        <taxon>Bacillota</taxon>
        <taxon>Negativicutes</taxon>
        <taxon>Veillonellales</taxon>
        <taxon>Veillonellaceae</taxon>
        <taxon>Veillonella</taxon>
    </lineage>
</organism>
<sequence>MKKMTIFEPALCCETGVCGVSIDSELLRISTILNSLKKHNVIVDRFNLNVAPIKFINNKTINDYINVHGADGLPVVLIDDVISITGRYPTNEEFVSLLSIPSDLLYNCENINPNECNCADNVENTSCCGNDESC</sequence>
<evidence type="ECO:0000313" key="2">
    <source>
        <dbReference type="Proteomes" id="UP001272515"/>
    </source>
</evidence>
<reference evidence="1 2" key="1">
    <citation type="submission" date="2023-10" db="EMBL/GenBank/DDBJ databases">
        <title>Veillonella sp. nov., isolated from a pig farm feces dump.</title>
        <authorList>
            <person name="Chang Y.-H."/>
        </authorList>
    </citation>
    <scope>NUCLEOTIDE SEQUENCE [LARGE SCALE GENOMIC DNA]</scope>
    <source>
        <strain evidence="1 2">YH-vei2233</strain>
    </source>
</reference>
<keyword evidence="2" id="KW-1185">Reference proteome</keyword>
<protein>
    <submittedName>
        <fullName evidence="1">Arsenite efflux transporter metallochaperone ArsD</fullName>
    </submittedName>
</protein>
<comment type="caution">
    <text evidence="1">The sequence shown here is derived from an EMBL/GenBank/DDBJ whole genome shotgun (WGS) entry which is preliminary data.</text>
</comment>
<dbReference type="Gene3D" id="3.40.30.10">
    <property type="entry name" value="Glutaredoxin"/>
    <property type="match status" value="1"/>
</dbReference>
<proteinExistence type="predicted"/>